<evidence type="ECO:0000259" key="2">
    <source>
        <dbReference type="Pfam" id="PF14214"/>
    </source>
</evidence>
<evidence type="ECO:0008006" key="6">
    <source>
        <dbReference type="Google" id="ProtNLM"/>
    </source>
</evidence>
<sequence>KQCYRSFHEATGNSALATATCGVCARECSVAEDGIRHINVTDIPNGQRLHPHKPHPSHTLINGMLLESTAVYEDAGPPRYSLANELWIGHQPWVLKQLTFPEQLLIALLYPRVYVFKLFPKRTGAIRDISSMQSAMRGNVSTYDQNIDAIAAMVNGNLMPHPPAILASLITITFVGVGQLPKNWIRSMFRVRRHAVRDALWWLQLNNAKYYGGIEISSARLENLPLDDVPVEICGVMRQSEDTGVIDQENDGYVPQDNDEGLYEKGNPYAEGHRLNLLRAVADVVPLQVSGTIDTDMTTITASEMMAWGLANLWDDGREGGYAVRHGGKPVNDFGRPRKCARKDADGESPTDDNFFEKAYPCLFPYGQGGIERQQAVKIDFAEHVKWLLRYHDRRFRKHETFPYVCFGILQRRQALGSARKMQQAQEEEESHKPVSDPAIRLLRQHLYSTAGRVIGSDQSRYQLRSQIWSTSIMLNPPNVWLTLNPCDLHDPIAQVFAGEHIDMDKLLSTIGPSKEARARNVASDPYAAAKFFHFMIKAILQTLFGITATPHQLIRTKGVLGTISAYFGVVESQGR</sequence>
<feature type="non-terminal residue" evidence="4">
    <location>
        <position position="576"/>
    </location>
</feature>
<feature type="region of interest" description="Disordered" evidence="1">
    <location>
        <begin position="333"/>
        <end position="352"/>
    </location>
</feature>
<dbReference type="AlphaFoldDB" id="A0A0C9Y3A3"/>
<proteinExistence type="predicted"/>
<evidence type="ECO:0000313" key="4">
    <source>
        <dbReference type="EMBL" id="KIK19190.1"/>
    </source>
</evidence>
<reference evidence="5" key="2">
    <citation type="submission" date="2015-01" db="EMBL/GenBank/DDBJ databases">
        <title>Evolutionary Origins and Diversification of the Mycorrhizal Mutualists.</title>
        <authorList>
            <consortium name="DOE Joint Genome Institute"/>
            <consortium name="Mycorrhizal Genomics Consortium"/>
            <person name="Kohler A."/>
            <person name="Kuo A."/>
            <person name="Nagy L.G."/>
            <person name="Floudas D."/>
            <person name="Copeland A."/>
            <person name="Barry K.W."/>
            <person name="Cichocki N."/>
            <person name="Veneault-Fourrey C."/>
            <person name="LaButti K."/>
            <person name="Lindquist E.A."/>
            <person name="Lipzen A."/>
            <person name="Lundell T."/>
            <person name="Morin E."/>
            <person name="Murat C."/>
            <person name="Riley R."/>
            <person name="Ohm R."/>
            <person name="Sun H."/>
            <person name="Tunlid A."/>
            <person name="Henrissat B."/>
            <person name="Grigoriev I.V."/>
            <person name="Hibbett D.S."/>
            <person name="Martin F."/>
        </authorList>
    </citation>
    <scope>NUCLEOTIDE SEQUENCE [LARGE SCALE GENOMIC DNA]</scope>
    <source>
        <strain evidence="5">441</strain>
    </source>
</reference>
<reference evidence="4 5" key="1">
    <citation type="submission" date="2014-04" db="EMBL/GenBank/DDBJ databases">
        <authorList>
            <consortium name="DOE Joint Genome Institute"/>
            <person name="Kuo A."/>
            <person name="Kohler A."/>
            <person name="Costa M.D."/>
            <person name="Nagy L.G."/>
            <person name="Floudas D."/>
            <person name="Copeland A."/>
            <person name="Barry K.W."/>
            <person name="Cichocki N."/>
            <person name="Veneault-Fourrey C."/>
            <person name="LaButti K."/>
            <person name="Lindquist E.A."/>
            <person name="Lipzen A."/>
            <person name="Lundell T."/>
            <person name="Morin E."/>
            <person name="Murat C."/>
            <person name="Sun H."/>
            <person name="Tunlid A."/>
            <person name="Henrissat B."/>
            <person name="Grigoriev I.V."/>
            <person name="Hibbett D.S."/>
            <person name="Martin F."/>
            <person name="Nordberg H.P."/>
            <person name="Cantor M.N."/>
            <person name="Hua S.X."/>
        </authorList>
    </citation>
    <scope>NUCLEOTIDE SEQUENCE [LARGE SCALE GENOMIC DNA]</scope>
    <source>
        <strain evidence="4 5">441</strain>
    </source>
</reference>
<protein>
    <recommendedName>
        <fullName evidence="6">Helitron helicase-like domain-containing protein</fullName>
    </recommendedName>
</protein>
<dbReference type="InterPro" id="IPR025476">
    <property type="entry name" value="Helitron_helicase-like"/>
</dbReference>
<evidence type="ECO:0000259" key="3">
    <source>
        <dbReference type="Pfam" id="PF20209"/>
    </source>
</evidence>
<dbReference type="InterPro" id="IPR046700">
    <property type="entry name" value="DUF6570"/>
</dbReference>
<feature type="domain" description="Helitron helicase-like" evidence="2">
    <location>
        <begin position="384"/>
        <end position="576"/>
    </location>
</feature>
<name>A0A0C9Y3A3_9AGAM</name>
<dbReference type="Proteomes" id="UP000054018">
    <property type="component" value="Unassembled WGS sequence"/>
</dbReference>
<gene>
    <name evidence="4" type="ORF">PISMIDRAFT_85286</name>
</gene>
<evidence type="ECO:0000313" key="5">
    <source>
        <dbReference type="Proteomes" id="UP000054018"/>
    </source>
</evidence>
<dbReference type="Pfam" id="PF14214">
    <property type="entry name" value="Helitron_like_N"/>
    <property type="match status" value="1"/>
</dbReference>
<dbReference type="Pfam" id="PF20209">
    <property type="entry name" value="DUF6570"/>
    <property type="match status" value="1"/>
</dbReference>
<accession>A0A0C9Y3A3</accession>
<keyword evidence="5" id="KW-1185">Reference proteome</keyword>
<dbReference type="OrthoDB" id="2680590at2759"/>
<dbReference type="HOGENOM" id="CLU_001248_4_0_1"/>
<dbReference type="EMBL" id="KN833788">
    <property type="protein sequence ID" value="KIK19190.1"/>
    <property type="molecule type" value="Genomic_DNA"/>
</dbReference>
<feature type="domain" description="DUF6570" evidence="3">
    <location>
        <begin position="78"/>
        <end position="222"/>
    </location>
</feature>
<evidence type="ECO:0000256" key="1">
    <source>
        <dbReference type="SAM" id="MobiDB-lite"/>
    </source>
</evidence>
<feature type="non-terminal residue" evidence="4">
    <location>
        <position position="1"/>
    </location>
</feature>
<dbReference type="STRING" id="765257.A0A0C9Y3A3"/>
<organism evidence="4 5">
    <name type="scientific">Pisolithus microcarpus 441</name>
    <dbReference type="NCBI Taxonomy" id="765257"/>
    <lineage>
        <taxon>Eukaryota</taxon>
        <taxon>Fungi</taxon>
        <taxon>Dikarya</taxon>
        <taxon>Basidiomycota</taxon>
        <taxon>Agaricomycotina</taxon>
        <taxon>Agaricomycetes</taxon>
        <taxon>Agaricomycetidae</taxon>
        <taxon>Boletales</taxon>
        <taxon>Sclerodermatineae</taxon>
        <taxon>Pisolithaceae</taxon>
        <taxon>Pisolithus</taxon>
    </lineage>
</organism>